<dbReference type="Proteomes" id="UP000198736">
    <property type="component" value="Unassembled WGS sequence"/>
</dbReference>
<evidence type="ECO:0000313" key="1">
    <source>
        <dbReference type="EMBL" id="CUS31478.1"/>
    </source>
</evidence>
<sequence>MEWEILNSVSSGFEFQVSGFKFRTLRVLPLNMKPETMNLKPSVA</sequence>
<name>A0A0S4L6F5_9BACT</name>
<evidence type="ECO:0000313" key="2">
    <source>
        <dbReference type="Proteomes" id="UP000198736"/>
    </source>
</evidence>
<accession>A0A0S4L6F5</accession>
<reference evidence="2" key="1">
    <citation type="submission" date="2015-10" db="EMBL/GenBank/DDBJ databases">
        <authorList>
            <person name="Luecker S."/>
            <person name="Luecker S."/>
        </authorList>
    </citation>
    <scope>NUCLEOTIDE SEQUENCE [LARGE SCALE GENOMIC DNA]</scope>
</reference>
<dbReference type="EMBL" id="CZPZ01000001">
    <property type="protein sequence ID" value="CUS31478.1"/>
    <property type="molecule type" value="Genomic_DNA"/>
</dbReference>
<protein>
    <submittedName>
        <fullName evidence="1">Uncharacterized protein</fullName>
    </submittedName>
</protein>
<gene>
    <name evidence="1" type="ORF">COMA2_10125</name>
</gene>
<proteinExistence type="predicted"/>
<keyword evidence="2" id="KW-1185">Reference proteome</keyword>
<organism evidence="1 2">
    <name type="scientific">Candidatus Nitrospira nitrificans</name>
    <dbReference type="NCBI Taxonomy" id="1742973"/>
    <lineage>
        <taxon>Bacteria</taxon>
        <taxon>Pseudomonadati</taxon>
        <taxon>Nitrospirota</taxon>
        <taxon>Nitrospiria</taxon>
        <taxon>Nitrospirales</taxon>
        <taxon>Nitrospiraceae</taxon>
        <taxon>Nitrospira</taxon>
    </lineage>
</organism>
<dbReference type="AlphaFoldDB" id="A0A0S4L6F5"/>